<proteinExistence type="predicted"/>
<dbReference type="AlphaFoldDB" id="A0AAE3GLM3"/>
<keyword evidence="1" id="KW-0732">Signal</keyword>
<dbReference type="InterPro" id="IPR011852">
    <property type="entry name" value="TRAP_TAXI"/>
</dbReference>
<accession>A0AAE3GLM3</accession>
<organism evidence="2 3">
    <name type="scientific">Goodfellowiella coeruleoviolacea</name>
    <dbReference type="NCBI Taxonomy" id="334858"/>
    <lineage>
        <taxon>Bacteria</taxon>
        <taxon>Bacillati</taxon>
        <taxon>Actinomycetota</taxon>
        <taxon>Actinomycetes</taxon>
        <taxon>Pseudonocardiales</taxon>
        <taxon>Pseudonocardiaceae</taxon>
        <taxon>Goodfellowiella</taxon>
    </lineage>
</organism>
<dbReference type="PANTHER" id="PTHR42941">
    <property type="entry name" value="SLL1037 PROTEIN"/>
    <property type="match status" value="1"/>
</dbReference>
<feature type="signal peptide" evidence="1">
    <location>
        <begin position="1"/>
        <end position="18"/>
    </location>
</feature>
<dbReference type="EMBL" id="JAMTCK010000029">
    <property type="protein sequence ID" value="MCP2170290.1"/>
    <property type="molecule type" value="Genomic_DNA"/>
</dbReference>
<dbReference type="Pfam" id="PF16868">
    <property type="entry name" value="NMT1_3"/>
    <property type="match status" value="1"/>
</dbReference>
<comment type="caution">
    <text evidence="2">The sequence shown here is derived from an EMBL/GenBank/DDBJ whole genome shotgun (WGS) entry which is preliminary data.</text>
</comment>
<protein>
    <recommendedName>
        <fullName evidence="4">C4-dicarboxylate ABC transporter substrate-binding protein</fullName>
    </recommendedName>
</protein>
<dbReference type="SUPFAM" id="SSF53850">
    <property type="entry name" value="Periplasmic binding protein-like II"/>
    <property type="match status" value="1"/>
</dbReference>
<feature type="chain" id="PRO_5042231326" description="C4-dicarboxylate ABC transporter substrate-binding protein" evidence="1">
    <location>
        <begin position="19"/>
        <end position="305"/>
    </location>
</feature>
<evidence type="ECO:0008006" key="4">
    <source>
        <dbReference type="Google" id="ProtNLM"/>
    </source>
</evidence>
<reference evidence="2" key="1">
    <citation type="submission" date="2022-06" db="EMBL/GenBank/DDBJ databases">
        <title>Genomic Encyclopedia of Archaeal and Bacterial Type Strains, Phase II (KMG-II): from individual species to whole genera.</title>
        <authorList>
            <person name="Goeker M."/>
        </authorList>
    </citation>
    <scope>NUCLEOTIDE SEQUENCE</scope>
    <source>
        <strain evidence="2">DSM 43935</strain>
    </source>
</reference>
<dbReference type="NCBIfam" id="TIGR02122">
    <property type="entry name" value="TRAP_TAXI"/>
    <property type="match status" value="1"/>
</dbReference>
<evidence type="ECO:0000256" key="1">
    <source>
        <dbReference type="SAM" id="SignalP"/>
    </source>
</evidence>
<dbReference type="PANTHER" id="PTHR42941:SF1">
    <property type="entry name" value="SLL1037 PROTEIN"/>
    <property type="match status" value="1"/>
</dbReference>
<evidence type="ECO:0000313" key="2">
    <source>
        <dbReference type="EMBL" id="MCP2170290.1"/>
    </source>
</evidence>
<gene>
    <name evidence="2" type="ORF">LX83_007181</name>
</gene>
<dbReference type="Gene3D" id="3.40.190.10">
    <property type="entry name" value="Periplasmic binding protein-like II"/>
    <property type="match status" value="2"/>
</dbReference>
<name>A0AAE3GLM3_9PSEU</name>
<dbReference type="Proteomes" id="UP001206128">
    <property type="component" value="Unassembled WGS sequence"/>
</dbReference>
<evidence type="ECO:0000313" key="3">
    <source>
        <dbReference type="Proteomes" id="UP001206128"/>
    </source>
</evidence>
<sequence>MLLLVTGLLAGLVSGCQADFTGLRLTVATGSKDGVYDVLGNVLADAWAGQLRMPRPEVRQTAGSVDNLGRLVTGSADIGFSAADAATETINTPGQRGLRALARMHDDYLQLVVRADSRAGHLADLRGLRVSIGSPKSGVELIARRLLETAGLGENDLVVAHLGLSESLAALRSGSIDAFFWSGGLPTAGITELAARLPLRLLDLADVLPELRERYPVYRTATLPASAYGLSGGPVSTLAVPNFLLVTDAMSDDVAEALTRGLFAAREPLDRANPAAQSIDARSAIETASVPLHPGARRYYQDAKV</sequence>
<keyword evidence="3" id="KW-1185">Reference proteome</keyword>